<feature type="domain" description="Ubiquitin-like protease family profile" evidence="4">
    <location>
        <begin position="93"/>
        <end position="135"/>
    </location>
</feature>
<name>Q9ZV74_ARATH</name>
<keyword evidence="3" id="KW-0378">Hydrolase</keyword>
<dbReference type="InterPro" id="IPR003653">
    <property type="entry name" value="Peptidase_C48_C"/>
</dbReference>
<dbReference type="Pfam" id="PF02902">
    <property type="entry name" value="Peptidase_C48"/>
    <property type="match status" value="1"/>
</dbReference>
<proteinExistence type="inferred from homology"/>
<evidence type="ECO:0000256" key="3">
    <source>
        <dbReference type="ARBA" id="ARBA00022801"/>
    </source>
</evidence>
<dbReference type="PIR" id="C84483">
    <property type="entry name" value="C84483"/>
</dbReference>
<dbReference type="GO" id="GO:0008234">
    <property type="term" value="F:cysteine-type peptidase activity"/>
    <property type="evidence" value="ECO:0007669"/>
    <property type="project" value="InterPro"/>
</dbReference>
<keyword evidence="2" id="KW-0645">Protease</keyword>
<reference key="1">
    <citation type="journal article" date="1999" name="Nature">
        <title>Sequence and analysis of chromosome 2 of the plant Arabidopsis thaliana.</title>
        <authorList>
            <person name="Lin X."/>
            <person name="Kaul S."/>
            <person name="Rounsley S."/>
            <person name="Shea T.P."/>
            <person name="Benito M.I."/>
            <person name="Town C.D."/>
            <person name="Fujii C.Y."/>
            <person name="Mason T."/>
            <person name="Bowman C.L."/>
            <person name="Barnstead M."/>
            <person name="Feldblyum T.V."/>
            <person name="Buell C.R."/>
            <person name="Ketchum K.A."/>
            <person name="Lee J."/>
            <person name="Ronning C.M."/>
            <person name="Koo H.L."/>
            <person name="Moffat K.S."/>
            <person name="Cronin L.A."/>
            <person name="Shen M."/>
            <person name="Pai G."/>
            <person name="Van Aken S."/>
            <person name="Umayam L."/>
            <person name="Tallon L.J."/>
            <person name="Gill J.E."/>
            <person name="Adams M.D."/>
            <person name="Carrera A.J."/>
            <person name="Creasy T.H."/>
            <person name="Goodman H.M."/>
            <person name="Somerville C.R."/>
            <person name="Copenhaver G.P."/>
            <person name="Preuss D."/>
            <person name="Nierman W.C."/>
            <person name="White O."/>
            <person name="Eisen J.A."/>
            <person name="Salzberg S.L."/>
            <person name="Fraser C.M."/>
            <person name="Venter J.C."/>
        </authorList>
    </citation>
    <scope>NUCLEOTIDE SEQUENCE [LARGE SCALE GENOMIC DNA]</scope>
    <source>
        <strain>cv. Columbia</strain>
    </source>
</reference>
<dbReference type="PhylomeDB" id="Q9ZV74"/>
<dbReference type="AlphaFoldDB" id="Q9ZV74"/>
<reference evidence="5" key="2">
    <citation type="submission" date="2000-03" db="EMBL/GenBank/DDBJ databases">
        <authorList>
            <person name="Rounsley S.D."/>
            <person name="Lin X."/>
            <person name="Kaul S."/>
            <person name="Shea T.P."/>
            <person name="Fujii C.Y."/>
            <person name="Mason T.M."/>
            <person name="Shen M."/>
            <person name="Ronning C.M."/>
            <person name="Fraser C.M."/>
            <person name="Somerville C.R."/>
            <person name="Venter J.C."/>
        </authorList>
    </citation>
    <scope>NUCLEOTIDE SEQUENCE</scope>
</reference>
<evidence type="ECO:0000259" key="4">
    <source>
        <dbReference type="Pfam" id="PF02902"/>
    </source>
</evidence>
<organism evidence="5">
    <name type="scientific">Arabidopsis thaliana</name>
    <name type="common">Mouse-ear cress</name>
    <dbReference type="NCBI Taxonomy" id="3702"/>
    <lineage>
        <taxon>Eukaryota</taxon>
        <taxon>Viridiplantae</taxon>
        <taxon>Streptophyta</taxon>
        <taxon>Embryophyta</taxon>
        <taxon>Tracheophyta</taxon>
        <taxon>Spermatophyta</taxon>
        <taxon>Magnoliopsida</taxon>
        <taxon>eudicotyledons</taxon>
        <taxon>Gunneridae</taxon>
        <taxon>Pentapetalae</taxon>
        <taxon>rosids</taxon>
        <taxon>malvids</taxon>
        <taxon>Brassicales</taxon>
        <taxon>Brassicaceae</taxon>
        <taxon>Camelineae</taxon>
        <taxon>Arabidopsis</taxon>
    </lineage>
</organism>
<protein>
    <submittedName>
        <fullName evidence="5">Uncharacterized protein At2g07200</fullName>
    </submittedName>
</protein>
<dbReference type="SUPFAM" id="SSF54001">
    <property type="entry name" value="Cysteine proteinases"/>
    <property type="match status" value="1"/>
</dbReference>
<evidence type="ECO:0000256" key="1">
    <source>
        <dbReference type="ARBA" id="ARBA00005234"/>
    </source>
</evidence>
<evidence type="ECO:0000313" key="5">
    <source>
        <dbReference type="EMBL" id="AAC69124.1"/>
    </source>
</evidence>
<accession>Q9ZV74</accession>
<dbReference type="EMBL" id="AC005693">
    <property type="protein sequence ID" value="AAC69124.1"/>
    <property type="molecule type" value="Genomic_DNA"/>
</dbReference>
<comment type="similarity">
    <text evidence="1">Belongs to the peptidase C48 family.</text>
</comment>
<evidence type="ECO:0000256" key="2">
    <source>
        <dbReference type="ARBA" id="ARBA00022670"/>
    </source>
</evidence>
<sequence length="205" mass="23301">MDATMHLFREKSSIGRLNLARVGLLDCIFGVRLNVEYKKTVEIFDCAGHNHRSGGIRNHRPTNSQGNSHKIKWKNLLLAPYTLVHVLVPPDLNKTCCDCGVYALKYIECHFMGLSLDMLDDVNIKDARLRIAVDLWKAAFDPVFIDRMTKYKPPKINSEIIDINLSVKLLKLNLIDNILEGPLSESITRSKTLLELDNMLEPNCI</sequence>
<dbReference type="GO" id="GO:0006508">
    <property type="term" value="P:proteolysis"/>
    <property type="evidence" value="ECO:0007669"/>
    <property type="project" value="UniProtKB-KW"/>
</dbReference>
<dbReference type="InterPro" id="IPR038765">
    <property type="entry name" value="Papain-like_cys_pep_sf"/>
</dbReference>
<reference evidence="5" key="3">
    <citation type="submission" date="2002-02" db="EMBL/GenBank/DDBJ databases">
        <authorList>
            <person name="Town C.D."/>
            <person name="Kaul S."/>
        </authorList>
    </citation>
    <scope>NUCLEOTIDE SEQUENCE</scope>
</reference>
<dbReference type="ExpressionAtlas" id="Q9ZV74">
    <property type="expression patterns" value="differential"/>
</dbReference>
<dbReference type="Gene3D" id="3.40.395.10">
    <property type="entry name" value="Adenoviral Proteinase, Chain A"/>
    <property type="match status" value="1"/>
</dbReference>